<feature type="transmembrane region" description="Helical" evidence="6">
    <location>
        <begin position="1124"/>
        <end position="1143"/>
    </location>
</feature>
<evidence type="ECO:0000256" key="2">
    <source>
        <dbReference type="ARBA" id="ARBA00022692"/>
    </source>
</evidence>
<dbReference type="InterPro" id="IPR018247">
    <property type="entry name" value="EF_Hand_1_Ca_BS"/>
</dbReference>
<dbReference type="InterPro" id="IPR027359">
    <property type="entry name" value="Volt_channel_dom_sf"/>
</dbReference>
<dbReference type="Gene3D" id="1.10.287.70">
    <property type="match status" value="1"/>
</dbReference>
<evidence type="ECO:0000313" key="8">
    <source>
        <dbReference type="EMBL" id="OLQ02331.1"/>
    </source>
</evidence>
<dbReference type="Proteomes" id="UP000186817">
    <property type="component" value="Unassembled WGS sequence"/>
</dbReference>
<keyword evidence="3 6" id="KW-1133">Transmembrane helix</keyword>
<dbReference type="GO" id="GO:0016020">
    <property type="term" value="C:membrane"/>
    <property type="evidence" value="ECO:0007669"/>
    <property type="project" value="UniProtKB-SubCell"/>
</dbReference>
<comment type="subcellular location">
    <subcellularLocation>
        <location evidence="1">Membrane</location>
        <topology evidence="1">Multi-pass membrane protein</topology>
    </subcellularLocation>
</comment>
<dbReference type="InterPro" id="IPR013087">
    <property type="entry name" value="Znf_C2H2_type"/>
</dbReference>
<comment type="caution">
    <text evidence="8">The sequence shown here is derived from an EMBL/GenBank/DDBJ whole genome shotgun (WGS) entry which is preliminary data.</text>
</comment>
<dbReference type="GO" id="GO:0005216">
    <property type="term" value="F:monoatomic ion channel activity"/>
    <property type="evidence" value="ECO:0007669"/>
    <property type="project" value="InterPro"/>
</dbReference>
<dbReference type="PANTHER" id="PTHR47027">
    <property type="entry name" value="REVERSE TRANSCRIPTASE DOMAIN-CONTAINING PROTEIN"/>
    <property type="match status" value="1"/>
</dbReference>
<protein>
    <recommendedName>
        <fullName evidence="7">C2H2-type domain-containing protein</fullName>
    </recommendedName>
</protein>
<keyword evidence="2 6" id="KW-0812">Transmembrane</keyword>
<feature type="transmembrane region" description="Helical" evidence="6">
    <location>
        <begin position="1199"/>
        <end position="1224"/>
    </location>
</feature>
<dbReference type="PROSITE" id="PS00018">
    <property type="entry name" value="EF_HAND_1"/>
    <property type="match status" value="1"/>
</dbReference>
<feature type="domain" description="C2H2-type" evidence="7">
    <location>
        <begin position="583"/>
        <end position="604"/>
    </location>
</feature>
<dbReference type="InterPro" id="IPR005821">
    <property type="entry name" value="Ion_trans_dom"/>
</dbReference>
<sequence length="1493" mass="163040">MTEAFWPIMLKAILRSNEAVGLKGGIMHRIAKPSAVVNTTAGYRGILVQSCLSKVLHRATRHMAVHHWNRHILPLQIGGRKGCPAAFGHFCSRAFLSMMKEQGLSAAILFVDIAAAYYGVVREAILGPCASGRPLSDLVACLGLSPEDLQQLTYFVEQEPVLREQGAEELFTEVANELHRNTWFILSGDTKVIETHRGTRPGGSLADIVFSILFSKVLQRRTTSVLGPCIPRVPWSGTKSPWAPPPAASSCMVETSDVVYADDLASFLVSSTAAALPKVISGVAADTVDTLLPHGLVANVGPTKTAAIAAPVGRGSRATRRQLFSDGKGLLNVLPETKGGFRLDLVSVYKHLGSMVTHDGCLLPEIKHRLAAGRSALKEGKQRVFACKAIPLARRATLFRAHVLAAITPGMGTWPLLNQQEWRTLSGGIVSMYRQLLCLRTEGGFHCSEAQILSRVGLPAPDNLLQSERLRFVGQMVRHGPDAAWALLGHYTGYKDALRQAAAWLLAAVGSTCVLGDVVSAWPAWEAMMRDSPGQWKARIRRAEAWYALKVEQLAALEGFARDMWPAKLVHSPTPLESCSHACLACRIAFSTRQQWGAHAHRVHGYHSRAHAVARGRECQACGLRVATAAKLRIHLRLSLACVQHLERLEQEGMLRADLTQGHALEPAVPGIGKAALGPAEPEVLPALAAALDSFQAPQQDIDEAILSLVQGFIAPLPVLRRTCSEWAGRLQEGALRDACEDVLLVMHPQHLCDRISGRNAPAVELCAPFSPRVDCPVRCSIASSLPILVAGPEPPAAFTRAFEMSCPLVRISLSAVEQWRSDQVAGACVTFPLPPPGTLPAFRPSPCPLKSFRSLRQWTDLFLRSLRALIALARFGRRVLARIPGEPRDFQPLATWLSAMTQARLLDIQPARKKERRKPVLTKPKEIKSLAVEMFHDALDRKSVMDSINNKDAAQGGAGRGWYSLPKVLLSTFWIAIDTDYNQGQGDGVFVLMDNLICAYFCFEISIRWLAYQVPRDALSDNSFLFDLFLAVSMAIETWGWMLVAAGVGIHKHQSSPGITPSLRALRLMHSCRSRRIMCRCETFVNRIRITRAFRMSRIFRFVPELMILLHGMFQAIRSVLTTLLLLVLVTYTFAVAMTQLLQNKSIGGGRFDSVPQATTFLLLQCAVRSLRLGVQLEQSSFTGFDYHFMMDMMNADALSFAFMLAYQLVGVAFGNMLIGVMVDVVGNTAQIEQEEQSLKTLKRDIADVVKLTDENEDQTVTSVEFNHMYEGGVNVLALVDYAAGAREARGGDDGAKAPERTAEVMAAERAAFRSLLRACRRADKQPSSLLGLVGRPPRMYNGAQNREVRMLWPSSPFAEDMIWEAAAAPKAPLAVTEAPADSKASTEAPTEEVAERASGSSASDALEETKAVLESAAAAAEKAKEDLEEEVRQAVSKEGDVKEEAADVTETVKLQLKGLKEEVADVPAVVETALQGEAKQPTCNLFAMCGA</sequence>
<feature type="region of interest" description="Disordered" evidence="5">
    <location>
        <begin position="1376"/>
        <end position="1411"/>
    </location>
</feature>
<keyword evidence="9" id="KW-1185">Reference proteome</keyword>
<reference evidence="8 9" key="1">
    <citation type="submission" date="2016-02" db="EMBL/GenBank/DDBJ databases">
        <title>Genome analysis of coral dinoflagellate symbionts highlights evolutionary adaptations to a symbiotic lifestyle.</title>
        <authorList>
            <person name="Aranda M."/>
            <person name="Li Y."/>
            <person name="Liew Y.J."/>
            <person name="Baumgarten S."/>
            <person name="Simakov O."/>
            <person name="Wilson M."/>
            <person name="Piel J."/>
            <person name="Ashoor H."/>
            <person name="Bougouffa S."/>
            <person name="Bajic V.B."/>
            <person name="Ryu T."/>
            <person name="Ravasi T."/>
            <person name="Bayer T."/>
            <person name="Micklem G."/>
            <person name="Kim H."/>
            <person name="Bhak J."/>
            <person name="Lajeunesse T.C."/>
            <person name="Voolstra C.R."/>
        </authorList>
    </citation>
    <scope>NUCLEOTIDE SEQUENCE [LARGE SCALE GENOMIC DNA]</scope>
    <source>
        <strain evidence="8 9">CCMP2467</strain>
    </source>
</reference>
<accession>A0A1Q9E4I8</accession>
<evidence type="ECO:0000256" key="3">
    <source>
        <dbReference type="ARBA" id="ARBA00022989"/>
    </source>
</evidence>
<gene>
    <name evidence="8" type="ORF">AK812_SmicGene14819</name>
</gene>
<dbReference type="Pfam" id="PF00520">
    <property type="entry name" value="Ion_trans"/>
    <property type="match status" value="1"/>
</dbReference>
<evidence type="ECO:0000256" key="1">
    <source>
        <dbReference type="ARBA" id="ARBA00004141"/>
    </source>
</evidence>
<evidence type="ECO:0000256" key="4">
    <source>
        <dbReference type="ARBA" id="ARBA00023136"/>
    </source>
</evidence>
<keyword evidence="4 6" id="KW-0472">Membrane</keyword>
<dbReference type="Gene3D" id="1.20.120.350">
    <property type="entry name" value="Voltage-gated potassium channels. Chain C"/>
    <property type="match status" value="1"/>
</dbReference>
<evidence type="ECO:0000256" key="5">
    <source>
        <dbReference type="SAM" id="MobiDB-lite"/>
    </source>
</evidence>
<dbReference type="EMBL" id="LSRX01000266">
    <property type="protein sequence ID" value="OLQ02331.1"/>
    <property type="molecule type" value="Genomic_DNA"/>
</dbReference>
<evidence type="ECO:0000256" key="6">
    <source>
        <dbReference type="SAM" id="Phobius"/>
    </source>
</evidence>
<dbReference type="PROSITE" id="PS00028">
    <property type="entry name" value="ZINC_FINGER_C2H2_1"/>
    <property type="match status" value="1"/>
</dbReference>
<dbReference type="SUPFAM" id="SSF81324">
    <property type="entry name" value="Voltage-gated potassium channels"/>
    <property type="match status" value="1"/>
</dbReference>
<proteinExistence type="predicted"/>
<organism evidence="8 9">
    <name type="scientific">Symbiodinium microadriaticum</name>
    <name type="common">Dinoflagellate</name>
    <name type="synonym">Zooxanthella microadriatica</name>
    <dbReference type="NCBI Taxonomy" id="2951"/>
    <lineage>
        <taxon>Eukaryota</taxon>
        <taxon>Sar</taxon>
        <taxon>Alveolata</taxon>
        <taxon>Dinophyceae</taxon>
        <taxon>Suessiales</taxon>
        <taxon>Symbiodiniaceae</taxon>
        <taxon>Symbiodinium</taxon>
    </lineage>
</organism>
<evidence type="ECO:0000313" key="9">
    <source>
        <dbReference type="Proteomes" id="UP000186817"/>
    </source>
</evidence>
<name>A0A1Q9E4I8_SYMMI</name>
<dbReference type="PANTHER" id="PTHR47027:SF20">
    <property type="entry name" value="REVERSE TRANSCRIPTASE-LIKE PROTEIN WITH RNA-DIRECTED DNA POLYMERASE DOMAIN"/>
    <property type="match status" value="1"/>
</dbReference>
<dbReference type="OrthoDB" id="434709at2759"/>
<evidence type="ECO:0000259" key="7">
    <source>
        <dbReference type="PROSITE" id="PS00028"/>
    </source>
</evidence>